<evidence type="ECO:0000313" key="1">
    <source>
        <dbReference type="EMBL" id="AKB57556.1"/>
    </source>
</evidence>
<dbReference type="Proteomes" id="UP000033079">
    <property type="component" value="Chromosome"/>
</dbReference>
<dbReference type="KEGG" id="mbar:MSBR2_1040"/>
<dbReference type="InterPro" id="IPR011989">
    <property type="entry name" value="ARM-like"/>
</dbReference>
<dbReference type="SUPFAM" id="SSF48371">
    <property type="entry name" value="ARM repeat"/>
    <property type="match status" value="1"/>
</dbReference>
<evidence type="ECO:0000313" key="2">
    <source>
        <dbReference type="Proteomes" id="UP000033079"/>
    </source>
</evidence>
<name>A0A0E3LQ30_METBA</name>
<dbReference type="InterPro" id="IPR016024">
    <property type="entry name" value="ARM-type_fold"/>
</dbReference>
<dbReference type="PATRIC" id="fig|1434106.5.peg.1325"/>
<dbReference type="AlphaFoldDB" id="A0A0E3LQ30"/>
<reference evidence="1 2" key="1">
    <citation type="submission" date="2014-07" db="EMBL/GenBank/DDBJ databases">
        <title>Methanogenic archaea and the global carbon cycle.</title>
        <authorList>
            <person name="Henriksen J.R."/>
            <person name="Luke J."/>
            <person name="Reinhart S."/>
            <person name="Benedict M.N."/>
            <person name="Youngblut N.D."/>
            <person name="Metcalf M.E."/>
            <person name="Whitaker R.J."/>
            <person name="Metcalf W.W."/>
        </authorList>
    </citation>
    <scope>NUCLEOTIDE SEQUENCE [LARGE SCALE GENOMIC DNA]</scope>
    <source>
        <strain evidence="1 2">227</strain>
    </source>
</reference>
<dbReference type="PANTHER" id="PTHR12697">
    <property type="entry name" value="PBS LYASE HEAT-LIKE PROTEIN"/>
    <property type="match status" value="1"/>
</dbReference>
<dbReference type="Gene3D" id="1.25.10.10">
    <property type="entry name" value="Leucine-rich Repeat Variant"/>
    <property type="match status" value="3"/>
</dbReference>
<sequence length="827" mass="95223">MVDQEKIHYQCLSDNPIERTYALEELKNLFSFLADKQQAWNDLLRLTNDEYESVRSSAAYFLCSAFSQMPDKQQAWNNLLRLTNDESSEVKYKAAKVLGSAFSQVPDKQQAWNDLLRLTNDEDNYVRYKAADTLGSAFSQVPDKKQAWDDLHRLTNDQGSNVRQCAVEALGSVFSQVPDKQQAWNDLLKLTNDEDSYVRSRAASALDSAFFQVPDKQQAWNYLLRQINDEDWNIRYRAASVLGSAFSQVPDKQQAWNELLKLTNDEDRYVGSRAASALDSAFSQVLDKQQAWNDLHRLTNDEDYWVRDNAASALGSAFSQVPDKQQAWNDLLRLTNDEEDRVRSSATYALGSVFSQVPDKQQAWNELHRLTSDGDSCVRYWAAYSLGSAFSQVLDKKQVWNDFLRLINDENSFVRSSLNYSLGRVSIFMASQAETDEDYKRELERAIKFFETSAKEAPDGWFNPSQFCLPFYCSFHTIIFKKQEAREEVNNYFKEAKSGIGGSESKKQLIEVVQNLAEALKEVQNLEKLDLSGMKDELNFYRKYFDRAAELMKCTDKKAPFATEVLRKGLPILDRNLRDLLEEIKEKAKTVCKISQEIATKEIACAVNREVQKWEIGSQEEMTQKIEDLIFILKSKIPNLPENRYLLNKIETIEHERNLTKQYDALLFVIGQIPTMKIISEQQLDQKFQKFDLIFNEIICVKDKLNCISFDISKIKLNSADVISDLETMKEELEKLSKIEGLNTLSIEKLDSAQAEKINVFDNNILGRLDEIKILIHEFSKGNNEMYEEYSWRLDELKQSKLDTLLQRYSAVISLIGFVISGISIAH</sequence>
<dbReference type="RefSeq" id="WP_052725740.1">
    <property type="nucleotide sequence ID" value="NZ_CP009530.1"/>
</dbReference>
<dbReference type="GeneID" id="24800003"/>
<proteinExistence type="predicted"/>
<dbReference type="GO" id="GO:0016491">
    <property type="term" value="F:oxidoreductase activity"/>
    <property type="evidence" value="ECO:0007669"/>
    <property type="project" value="TreeGrafter"/>
</dbReference>
<gene>
    <name evidence="1" type="ORF">MSBR2_1040</name>
</gene>
<dbReference type="HOGENOM" id="CLU_014005_0_0_2"/>
<dbReference type="Pfam" id="PF13646">
    <property type="entry name" value="HEAT_2"/>
    <property type="match status" value="2"/>
</dbReference>
<organism evidence="1 2">
    <name type="scientific">Methanosarcina barkeri 227</name>
    <dbReference type="NCBI Taxonomy" id="1434106"/>
    <lineage>
        <taxon>Archaea</taxon>
        <taxon>Methanobacteriati</taxon>
        <taxon>Methanobacteriota</taxon>
        <taxon>Stenosarchaea group</taxon>
        <taxon>Methanomicrobia</taxon>
        <taxon>Methanosarcinales</taxon>
        <taxon>Methanosarcinaceae</taxon>
        <taxon>Methanosarcina</taxon>
    </lineage>
</organism>
<accession>A0A0E3LQ30</accession>
<dbReference type="PANTHER" id="PTHR12697:SF5">
    <property type="entry name" value="DEOXYHYPUSINE HYDROXYLASE"/>
    <property type="match status" value="1"/>
</dbReference>
<protein>
    <submittedName>
        <fullName evidence="1">Phosphorylase</fullName>
    </submittedName>
</protein>
<dbReference type="EMBL" id="CP009530">
    <property type="protein sequence ID" value="AKB57556.1"/>
    <property type="molecule type" value="Genomic_DNA"/>
</dbReference>